<gene>
    <name evidence="1" type="ORF">C7M84_003900</name>
</gene>
<dbReference type="AlphaFoldDB" id="A0A423TLY0"/>
<reference evidence="1 2" key="2">
    <citation type="submission" date="2019-01" db="EMBL/GenBank/DDBJ databases">
        <title>The decoding of complex shrimp genome reveals the adaptation for benthos swimmer, frequently molting mechanism and breeding impact on genome.</title>
        <authorList>
            <person name="Sun Y."/>
            <person name="Gao Y."/>
            <person name="Yu Y."/>
        </authorList>
    </citation>
    <scope>NUCLEOTIDE SEQUENCE [LARGE SCALE GENOMIC DNA]</scope>
    <source>
        <tissue evidence="1">Muscle</tissue>
    </source>
</reference>
<comment type="caution">
    <text evidence="1">The sequence shown here is derived from an EMBL/GenBank/DDBJ whole genome shotgun (WGS) entry which is preliminary data.</text>
</comment>
<evidence type="ECO:0000313" key="1">
    <source>
        <dbReference type="EMBL" id="ROT77453.1"/>
    </source>
</evidence>
<organism evidence="1 2">
    <name type="scientific">Penaeus vannamei</name>
    <name type="common">Whiteleg shrimp</name>
    <name type="synonym">Litopenaeus vannamei</name>
    <dbReference type="NCBI Taxonomy" id="6689"/>
    <lineage>
        <taxon>Eukaryota</taxon>
        <taxon>Metazoa</taxon>
        <taxon>Ecdysozoa</taxon>
        <taxon>Arthropoda</taxon>
        <taxon>Crustacea</taxon>
        <taxon>Multicrustacea</taxon>
        <taxon>Malacostraca</taxon>
        <taxon>Eumalacostraca</taxon>
        <taxon>Eucarida</taxon>
        <taxon>Decapoda</taxon>
        <taxon>Dendrobranchiata</taxon>
        <taxon>Penaeoidea</taxon>
        <taxon>Penaeidae</taxon>
        <taxon>Penaeus</taxon>
    </lineage>
</organism>
<dbReference type="STRING" id="6689.A0A423TLY0"/>
<protein>
    <submittedName>
        <fullName evidence="1">Uncharacterized protein</fullName>
    </submittedName>
</protein>
<keyword evidence="2" id="KW-1185">Reference proteome</keyword>
<dbReference type="Proteomes" id="UP000283509">
    <property type="component" value="Unassembled WGS sequence"/>
</dbReference>
<dbReference type="PANTHER" id="PTHR37984">
    <property type="entry name" value="PROTEIN CBG26694"/>
    <property type="match status" value="1"/>
</dbReference>
<dbReference type="InterPro" id="IPR050951">
    <property type="entry name" value="Retrovirus_Pol_polyprotein"/>
</dbReference>
<reference evidence="1 2" key="1">
    <citation type="submission" date="2018-04" db="EMBL/GenBank/DDBJ databases">
        <authorList>
            <person name="Zhang X."/>
            <person name="Yuan J."/>
            <person name="Li F."/>
            <person name="Xiang J."/>
        </authorList>
    </citation>
    <scope>NUCLEOTIDE SEQUENCE [LARGE SCALE GENOMIC DNA]</scope>
    <source>
        <tissue evidence="1">Muscle</tissue>
    </source>
</reference>
<proteinExistence type="predicted"/>
<dbReference type="EMBL" id="QCYY01001521">
    <property type="protein sequence ID" value="ROT77453.1"/>
    <property type="molecule type" value="Genomic_DNA"/>
</dbReference>
<name>A0A423TLY0_PENVA</name>
<evidence type="ECO:0000313" key="2">
    <source>
        <dbReference type="Proteomes" id="UP000283509"/>
    </source>
</evidence>
<dbReference type="OrthoDB" id="28748at2759"/>
<sequence>MLSEEGDGGMGCSFALSCFYRAHLPYSTIEELSSQLRYHAVGLTLIGVPSPSFSANLEKHVRHLRSVKFHMSLRRTRKDEMEVMRAASSLEELDTKLSRITRAAPGTLAVFVIPDDRFFEDAGVSIVVGRHRLVLVKIDIDMFLLAKVLKSMTMDPLANIRVEEAKILQELRGLHKREAMRQTIKAPEGQLARWLGRLEQYHYEVQHRPGRVHNNADSLSRRPCEPECQHCLRREERVACRQLQVWGDSVDAEERWRQVQREDDDLTPLVKWMEASPERPGWPQVTAESPVTKHLWQQWAMLRLENGVLQRRWDDARGRPSYWVVLVPRTLRRDLLHELHGGITSGHLGVKRTD</sequence>
<accession>A0A423TLY0</accession>
<dbReference type="PANTHER" id="PTHR37984:SF5">
    <property type="entry name" value="PROTEIN NYNRIN-LIKE"/>
    <property type="match status" value="1"/>
</dbReference>